<name>A0ABR0ABH3_9CRUS</name>
<evidence type="ECO:0000313" key="2">
    <source>
        <dbReference type="EMBL" id="KAK4022476.1"/>
    </source>
</evidence>
<evidence type="ECO:0000256" key="1">
    <source>
        <dbReference type="SAM" id="MobiDB-lite"/>
    </source>
</evidence>
<accession>A0ABR0ABH3</accession>
<feature type="compositionally biased region" description="Polar residues" evidence="1">
    <location>
        <begin position="1"/>
        <end position="15"/>
    </location>
</feature>
<keyword evidence="3" id="KW-1185">Reference proteome</keyword>
<evidence type="ECO:0000313" key="3">
    <source>
        <dbReference type="Proteomes" id="UP001234178"/>
    </source>
</evidence>
<comment type="caution">
    <text evidence="2">The sequence shown here is derived from an EMBL/GenBank/DDBJ whole genome shotgun (WGS) entry which is preliminary data.</text>
</comment>
<organism evidence="2 3">
    <name type="scientific">Daphnia magna</name>
    <dbReference type="NCBI Taxonomy" id="35525"/>
    <lineage>
        <taxon>Eukaryota</taxon>
        <taxon>Metazoa</taxon>
        <taxon>Ecdysozoa</taxon>
        <taxon>Arthropoda</taxon>
        <taxon>Crustacea</taxon>
        <taxon>Branchiopoda</taxon>
        <taxon>Diplostraca</taxon>
        <taxon>Cladocera</taxon>
        <taxon>Anomopoda</taxon>
        <taxon>Daphniidae</taxon>
        <taxon>Daphnia</taxon>
    </lineage>
</organism>
<proteinExistence type="predicted"/>
<gene>
    <name evidence="2" type="ORF">OUZ56_007938</name>
</gene>
<dbReference type="EMBL" id="JAOYFB010000037">
    <property type="protein sequence ID" value="KAK4022476.1"/>
    <property type="molecule type" value="Genomic_DNA"/>
</dbReference>
<dbReference type="Proteomes" id="UP001234178">
    <property type="component" value="Unassembled WGS sequence"/>
</dbReference>
<protein>
    <submittedName>
        <fullName evidence="2">Uncharacterized protein</fullName>
    </submittedName>
</protein>
<feature type="compositionally biased region" description="Basic and acidic residues" evidence="1">
    <location>
        <begin position="16"/>
        <end position="43"/>
    </location>
</feature>
<feature type="region of interest" description="Disordered" evidence="1">
    <location>
        <begin position="1"/>
        <end position="43"/>
    </location>
</feature>
<reference evidence="2 3" key="1">
    <citation type="journal article" date="2023" name="Nucleic Acids Res.">
        <title>The hologenome of Daphnia magna reveals possible DNA methylation and microbiome-mediated evolution of the host genome.</title>
        <authorList>
            <person name="Chaturvedi A."/>
            <person name="Li X."/>
            <person name="Dhandapani V."/>
            <person name="Marshall H."/>
            <person name="Kissane S."/>
            <person name="Cuenca-Cambronero M."/>
            <person name="Asole G."/>
            <person name="Calvet F."/>
            <person name="Ruiz-Romero M."/>
            <person name="Marangio P."/>
            <person name="Guigo R."/>
            <person name="Rago D."/>
            <person name="Mirbahai L."/>
            <person name="Eastwood N."/>
            <person name="Colbourne J.K."/>
            <person name="Zhou J."/>
            <person name="Mallon E."/>
            <person name="Orsini L."/>
        </authorList>
    </citation>
    <scope>NUCLEOTIDE SEQUENCE [LARGE SCALE GENOMIC DNA]</scope>
    <source>
        <strain evidence="2">LRV0_1</strain>
    </source>
</reference>
<sequence length="120" mass="13772">MQSLSARVDNGQRQNGQKDWEIPKLKRQTKLEIKPRKGEERETTIERGLSVHLSIITTSGPAAVLSHHLLCSTSRQSEARNSWTGLKFEESLKQHKHEMAYDKEKQTEYAKLKTSQGRIT</sequence>